<reference evidence="2 3" key="1">
    <citation type="submission" date="2023-08" db="EMBL/GenBank/DDBJ databases">
        <title>Pathogen: clinical or host-associated sample.</title>
        <authorList>
            <person name="Hergert J."/>
            <person name="Casey R."/>
            <person name="Wagner J."/>
            <person name="Young E.L."/>
            <person name="Oakeson K.F."/>
        </authorList>
    </citation>
    <scope>NUCLEOTIDE SEQUENCE [LARGE SCALE GENOMIC DNA]</scope>
    <source>
        <strain evidence="2 3">1760953</strain>
        <plasmid evidence="2 3">unnamed3</plasmid>
    </source>
</reference>
<organism evidence="2 3">
    <name type="scientific">Shinella sumterensis</name>
    <dbReference type="NCBI Taxonomy" id="1967501"/>
    <lineage>
        <taxon>Bacteria</taxon>
        <taxon>Pseudomonadati</taxon>
        <taxon>Pseudomonadota</taxon>
        <taxon>Alphaproteobacteria</taxon>
        <taxon>Hyphomicrobiales</taxon>
        <taxon>Rhizobiaceae</taxon>
        <taxon>Shinella</taxon>
    </lineage>
</organism>
<name>A0AA50HBB0_9HYPH</name>
<dbReference type="Pfam" id="PF00082">
    <property type="entry name" value="Peptidase_S8"/>
    <property type="match status" value="1"/>
</dbReference>
<gene>
    <name evidence="2" type="ORF">Q9313_26040</name>
</gene>
<dbReference type="RefSeq" id="WP_306040811.1">
    <property type="nucleotide sequence ID" value="NZ_CP132305.1"/>
</dbReference>
<dbReference type="InterPro" id="IPR034074">
    <property type="entry name" value="Y4bN_pept_dom"/>
</dbReference>
<dbReference type="Proteomes" id="UP001234585">
    <property type="component" value="Plasmid unnamed3"/>
</dbReference>
<sequence length="813" mass="88028">MARDRRHFTLSGIGKARPFAAKTGGSSKHPSDVNHREAHAQALLTALDHLPNIAENNLPGVYLAIEGRTHEVMVTKSLNASGLTLLKVERQPGAPAEATVFATEKGIEKLRKKIEDFGGDLPVNEDGSFKPPKNADLVQSIRAISEAGLRALWRSPGDRFPTETGKQAWEVWLGKADAAVFLAGAAEYGVAVGTDTLEFPEDLVVIAVATAVELAAAVRNLGGVRALATPTRTADDFDAMPVEEQHQWVGDLVGRTTFAAVADPNYVTLLDRGVSRAHPLIQPALAAADRHAAEPAWDVNDFVGHGTQLAGLALFGDLSTALQTTLPITIGHRLESAKIIPDTGHNPHHLLGTVTRKGINAAEARAARRRTFCLASTTEDDTPHDGAPTSWSSEIDQLASGASGLQKRQRLILVSAGNSDQNAFTAANYLTVSDHPNNELESPAQAWNAICVGAYTQKVTLPPGESGVCVAPLGDLAPSSRTASWQSYWPIKPDVVYEGGNWFTHGAPPPMKHPALAPLTTDHQYPQRAFTTCGETSAATALASRDITALWSDYPELWPETVRAIFVSSARWTNQMLAHVPAQPSKTDLGILFRRYGYGVPDMERARRSASNALTLIVEDTIQPYKKSATKNAEHIHNELKLFELPWPIKELRRLGAADVKLRISLSTFMAPNPSEPARGNKYRYASHNLRFKLNRPNEKAGAFIQRISKIAEQTDEGMIEEPDGWMFGPNRRDVGSLQIDQLTCAASDLARRNLVAVHPVTGWWKAKSIPDPQNLHARFALVIEIDAGTAPVDLYAEVQAAIANMAATVVAV</sequence>
<keyword evidence="3" id="KW-1185">Reference proteome</keyword>
<keyword evidence="2" id="KW-0614">Plasmid</keyword>
<protein>
    <submittedName>
        <fullName evidence="2">S8 family peptidase</fullName>
    </submittedName>
</protein>
<dbReference type="GO" id="GO:0006508">
    <property type="term" value="P:proteolysis"/>
    <property type="evidence" value="ECO:0007669"/>
    <property type="project" value="InterPro"/>
</dbReference>
<dbReference type="Gene3D" id="3.40.50.200">
    <property type="entry name" value="Peptidase S8/S53 domain"/>
    <property type="match status" value="1"/>
</dbReference>
<dbReference type="CDD" id="cd04847">
    <property type="entry name" value="Peptidases_S8_Subtilisin_like_2"/>
    <property type="match status" value="1"/>
</dbReference>
<dbReference type="EMBL" id="CP132305">
    <property type="protein sequence ID" value="WLS00835.1"/>
    <property type="molecule type" value="Genomic_DNA"/>
</dbReference>
<dbReference type="InterPro" id="IPR000209">
    <property type="entry name" value="Peptidase_S8/S53_dom"/>
</dbReference>
<dbReference type="InterPro" id="IPR036852">
    <property type="entry name" value="Peptidase_S8/S53_dom_sf"/>
</dbReference>
<dbReference type="AlphaFoldDB" id="A0AA50HBB0"/>
<accession>A0AA50HBB0</accession>
<evidence type="ECO:0000313" key="3">
    <source>
        <dbReference type="Proteomes" id="UP001234585"/>
    </source>
</evidence>
<geneLocation type="plasmid" evidence="2 3">
    <name>unnamed3</name>
</geneLocation>
<evidence type="ECO:0000313" key="2">
    <source>
        <dbReference type="EMBL" id="WLS00835.1"/>
    </source>
</evidence>
<feature type="domain" description="Peptidase S8/S53" evidence="1">
    <location>
        <begin position="266"/>
        <end position="599"/>
    </location>
</feature>
<proteinExistence type="predicted"/>
<evidence type="ECO:0000259" key="1">
    <source>
        <dbReference type="Pfam" id="PF00082"/>
    </source>
</evidence>
<dbReference type="GO" id="GO:0004252">
    <property type="term" value="F:serine-type endopeptidase activity"/>
    <property type="evidence" value="ECO:0007669"/>
    <property type="project" value="InterPro"/>
</dbReference>
<dbReference type="SUPFAM" id="SSF52743">
    <property type="entry name" value="Subtilisin-like"/>
    <property type="match status" value="1"/>
</dbReference>